<dbReference type="InterPro" id="IPR008978">
    <property type="entry name" value="HSP20-like_chaperone"/>
</dbReference>
<reference evidence="8" key="1">
    <citation type="submission" date="2014-07" db="EMBL/GenBank/DDBJ databases">
        <title>Identification of a novel salt tolerance gene in wild soybean by whole-genome sequencing.</title>
        <authorList>
            <person name="Lam H.-M."/>
            <person name="Qi X."/>
            <person name="Li M.-W."/>
            <person name="Liu X."/>
            <person name="Xie M."/>
            <person name="Ni M."/>
            <person name="Xu X."/>
        </authorList>
    </citation>
    <scope>NUCLEOTIDE SEQUENCE [LARGE SCALE GENOMIC DNA]</scope>
    <source>
        <tissue evidence="8">Root</tissue>
    </source>
</reference>
<keyword evidence="6" id="KW-1133">Transmembrane helix</keyword>
<keyword evidence="3" id="KW-0611">Plant defense</keyword>
<dbReference type="PROSITE" id="PS01031">
    <property type="entry name" value="SHSP"/>
    <property type="match status" value="1"/>
</dbReference>
<proteinExistence type="inferred from homology"/>
<dbReference type="GO" id="GO:0006952">
    <property type="term" value="P:defense response"/>
    <property type="evidence" value="ECO:0007669"/>
    <property type="project" value="UniProtKB-KW"/>
</dbReference>
<dbReference type="Gene3D" id="2.60.40.790">
    <property type="match status" value="1"/>
</dbReference>
<evidence type="ECO:0000256" key="6">
    <source>
        <dbReference type="SAM" id="Phobius"/>
    </source>
</evidence>
<feature type="transmembrane region" description="Helical" evidence="6">
    <location>
        <begin position="211"/>
        <end position="231"/>
    </location>
</feature>
<evidence type="ECO:0000256" key="2">
    <source>
        <dbReference type="ARBA" id="ARBA00022475"/>
    </source>
</evidence>
<keyword evidence="6" id="KW-0812">Transmembrane</keyword>
<dbReference type="EMBL" id="KN672128">
    <property type="protein sequence ID" value="KHM99117.1"/>
    <property type="molecule type" value="Genomic_DNA"/>
</dbReference>
<dbReference type="GO" id="GO:0034605">
    <property type="term" value="P:cellular response to heat"/>
    <property type="evidence" value="ECO:0007669"/>
    <property type="project" value="TreeGrafter"/>
</dbReference>
<dbReference type="CDD" id="cd00298">
    <property type="entry name" value="ACD_sHsps_p23-like"/>
    <property type="match status" value="1"/>
</dbReference>
<accession>A0A0B2NV44</accession>
<keyword evidence="6" id="KW-0472">Membrane</keyword>
<dbReference type="InterPro" id="IPR002068">
    <property type="entry name" value="A-crystallin/Hsp20_dom"/>
</dbReference>
<dbReference type="AlphaFoldDB" id="A0A0B2NV44"/>
<evidence type="ECO:0000259" key="7">
    <source>
        <dbReference type="PROSITE" id="PS01031"/>
    </source>
</evidence>
<evidence type="ECO:0000256" key="5">
    <source>
        <dbReference type="SAM" id="MobiDB-lite"/>
    </source>
</evidence>
<protein>
    <recommendedName>
        <fullName evidence="7">SHSP domain-containing protein</fullName>
    </recommendedName>
</protein>
<dbReference type="PANTHER" id="PTHR43670:SF47">
    <property type="entry name" value="HSP20_ALPHA CRYSTALLIN FAMILY PROTEIN"/>
    <property type="match status" value="1"/>
</dbReference>
<evidence type="ECO:0000256" key="1">
    <source>
        <dbReference type="ARBA" id="ARBA00004162"/>
    </source>
</evidence>
<evidence type="ECO:0000256" key="3">
    <source>
        <dbReference type="ARBA" id="ARBA00022821"/>
    </source>
</evidence>
<sequence>MGSRTQPAASDRVYEDFVPLYEWDRNERLVNVMLPGFRRDQLKVQVTSKLTLRLMGERLITDNRWRRFNLELPLLSDYDTDSVTAKFEGAKISIKFGELSQTKPKETLIAPPSQKIEQQKPTQEGKVSDQKTPQNKEETNKSETKGALEAKTNEGSSDTKEAPTPPTAPKTKPVSRTKTRLIDFSLGSGSNHVDDEVIEDLEAGKNKCKKLVKWMLIIYLVVALVGLGVYYGKNALTSYSEESYFQEL</sequence>
<organism evidence="8">
    <name type="scientific">Glycine soja</name>
    <name type="common">Wild soybean</name>
    <dbReference type="NCBI Taxonomy" id="3848"/>
    <lineage>
        <taxon>Eukaryota</taxon>
        <taxon>Viridiplantae</taxon>
        <taxon>Streptophyta</taxon>
        <taxon>Embryophyta</taxon>
        <taxon>Tracheophyta</taxon>
        <taxon>Spermatophyta</taxon>
        <taxon>Magnoliopsida</taxon>
        <taxon>eudicotyledons</taxon>
        <taxon>Gunneridae</taxon>
        <taxon>Pentapetalae</taxon>
        <taxon>rosids</taxon>
        <taxon>fabids</taxon>
        <taxon>Fabales</taxon>
        <taxon>Fabaceae</taxon>
        <taxon>Papilionoideae</taxon>
        <taxon>50 kb inversion clade</taxon>
        <taxon>NPAAA clade</taxon>
        <taxon>indigoferoid/millettioid clade</taxon>
        <taxon>Phaseoleae</taxon>
        <taxon>Glycine</taxon>
        <taxon>Glycine subgen. Soja</taxon>
    </lineage>
</organism>
<evidence type="ECO:0000256" key="4">
    <source>
        <dbReference type="PROSITE-ProRule" id="PRU00285"/>
    </source>
</evidence>
<comment type="subcellular location">
    <subcellularLocation>
        <location evidence="1">Cell membrane</location>
        <topology evidence="1">Single-pass membrane protein</topology>
    </subcellularLocation>
</comment>
<dbReference type="Proteomes" id="UP000053555">
    <property type="component" value="Unassembled WGS sequence"/>
</dbReference>
<feature type="region of interest" description="Disordered" evidence="5">
    <location>
        <begin position="103"/>
        <end position="176"/>
    </location>
</feature>
<feature type="compositionally biased region" description="Basic and acidic residues" evidence="5">
    <location>
        <begin position="126"/>
        <end position="161"/>
    </location>
</feature>
<keyword evidence="2" id="KW-1003">Cell membrane</keyword>
<name>A0A0B2NV44_GLYSO</name>
<dbReference type="SUPFAM" id="SSF49764">
    <property type="entry name" value="HSP20-like chaperones"/>
    <property type="match status" value="1"/>
</dbReference>
<dbReference type="PANTHER" id="PTHR43670">
    <property type="entry name" value="HEAT SHOCK PROTEIN 26"/>
    <property type="match status" value="1"/>
</dbReference>
<gene>
    <name evidence="8" type="ORF">glysoja_038552</name>
</gene>
<dbReference type="GO" id="GO:0005886">
    <property type="term" value="C:plasma membrane"/>
    <property type="evidence" value="ECO:0007669"/>
    <property type="project" value="UniProtKB-SubCell"/>
</dbReference>
<feature type="domain" description="SHSP" evidence="7">
    <location>
        <begin position="8"/>
        <end position="113"/>
    </location>
</feature>
<comment type="similarity">
    <text evidence="4">Belongs to the small heat shock protein (HSP20) family.</text>
</comment>
<evidence type="ECO:0000313" key="8">
    <source>
        <dbReference type="EMBL" id="KHM99117.1"/>
    </source>
</evidence>